<dbReference type="FunFam" id="2.170.270.10:FF:000001">
    <property type="entry name" value="Putative histone-lysine N-methyltransferase EZH2"/>
    <property type="match status" value="1"/>
</dbReference>
<evidence type="ECO:0000256" key="6">
    <source>
        <dbReference type="ARBA" id="ARBA00048568"/>
    </source>
</evidence>
<dbReference type="Pfam" id="PF00856">
    <property type="entry name" value="SET"/>
    <property type="match status" value="1"/>
</dbReference>
<dbReference type="SMART" id="SM00317">
    <property type="entry name" value="SET"/>
    <property type="match status" value="1"/>
</dbReference>
<gene>
    <name evidence="10" type="ORF">E2562_032406</name>
</gene>
<dbReference type="EMBL" id="SPHZ02000008">
    <property type="protein sequence ID" value="KAF0904134.1"/>
    <property type="molecule type" value="Genomic_DNA"/>
</dbReference>
<proteinExistence type="predicted"/>
<evidence type="ECO:0000313" key="11">
    <source>
        <dbReference type="Proteomes" id="UP000479710"/>
    </source>
</evidence>
<evidence type="ECO:0000256" key="4">
    <source>
        <dbReference type="ARBA" id="ARBA00023015"/>
    </source>
</evidence>
<comment type="catalytic activity">
    <reaction evidence="6">
        <text>L-lysyl(27)-[histone H3] + 3 S-adenosyl-L-methionine = N(6),N(6),N(6)-trimethyl-L-lysyl(27)-[histone H3] + 3 S-adenosyl-L-homocysteine + 3 H(+)</text>
        <dbReference type="Rhea" id="RHEA:60292"/>
        <dbReference type="Rhea" id="RHEA-COMP:15535"/>
        <dbReference type="Rhea" id="RHEA-COMP:15548"/>
        <dbReference type="ChEBI" id="CHEBI:15378"/>
        <dbReference type="ChEBI" id="CHEBI:29969"/>
        <dbReference type="ChEBI" id="CHEBI:57856"/>
        <dbReference type="ChEBI" id="CHEBI:59789"/>
        <dbReference type="ChEBI" id="CHEBI:61961"/>
        <dbReference type="EC" id="2.1.1.356"/>
    </reaction>
</comment>
<dbReference type="OrthoDB" id="6141102at2759"/>
<dbReference type="PANTHER" id="PTHR45747">
    <property type="entry name" value="HISTONE-LYSINE N-METHYLTRANSFERASE E(Z)"/>
    <property type="match status" value="1"/>
</dbReference>
<evidence type="ECO:0000256" key="2">
    <source>
        <dbReference type="ARBA" id="ARBA00022679"/>
    </source>
</evidence>
<dbReference type="Gene3D" id="2.170.270.10">
    <property type="entry name" value="SET domain"/>
    <property type="match status" value="1"/>
</dbReference>
<protein>
    <submittedName>
        <fullName evidence="10">Uncharacterized protein</fullName>
    </submittedName>
</protein>
<feature type="non-terminal residue" evidence="10">
    <location>
        <position position="1"/>
    </location>
</feature>
<evidence type="ECO:0000259" key="9">
    <source>
        <dbReference type="PROSITE" id="PS51633"/>
    </source>
</evidence>
<organism evidence="10 11">
    <name type="scientific">Oryza meyeriana var. granulata</name>
    <dbReference type="NCBI Taxonomy" id="110450"/>
    <lineage>
        <taxon>Eukaryota</taxon>
        <taxon>Viridiplantae</taxon>
        <taxon>Streptophyta</taxon>
        <taxon>Embryophyta</taxon>
        <taxon>Tracheophyta</taxon>
        <taxon>Spermatophyta</taxon>
        <taxon>Magnoliopsida</taxon>
        <taxon>Liliopsida</taxon>
        <taxon>Poales</taxon>
        <taxon>Poaceae</taxon>
        <taxon>BOP clade</taxon>
        <taxon>Oryzoideae</taxon>
        <taxon>Oryzeae</taxon>
        <taxon>Oryzinae</taxon>
        <taxon>Oryza</taxon>
        <taxon>Oryza meyeriana</taxon>
    </lineage>
</organism>
<dbReference type="Pfam" id="PF25996">
    <property type="entry name" value="HTH_CLF_N"/>
    <property type="match status" value="1"/>
</dbReference>
<feature type="compositionally biased region" description="Polar residues" evidence="7">
    <location>
        <begin position="442"/>
        <end position="451"/>
    </location>
</feature>
<dbReference type="InterPro" id="IPR001214">
    <property type="entry name" value="SET_dom"/>
</dbReference>
<evidence type="ECO:0000256" key="1">
    <source>
        <dbReference type="ARBA" id="ARBA00022603"/>
    </source>
</evidence>
<dbReference type="InterPro" id="IPR025778">
    <property type="entry name" value="Hist-Lys_N-MeTrfase_plant"/>
</dbReference>
<evidence type="ECO:0000256" key="7">
    <source>
        <dbReference type="SAM" id="MobiDB-lite"/>
    </source>
</evidence>
<feature type="compositionally biased region" description="Basic and acidic residues" evidence="7">
    <location>
        <begin position="604"/>
        <end position="614"/>
    </location>
</feature>
<keyword evidence="2" id="KW-0808">Transferase</keyword>
<dbReference type="InterPro" id="IPR045318">
    <property type="entry name" value="EZH1/2-like"/>
</dbReference>
<evidence type="ECO:0000256" key="5">
    <source>
        <dbReference type="ARBA" id="ARBA00023163"/>
    </source>
</evidence>
<comment type="caution">
    <text evidence="10">The sequence shown here is derived from an EMBL/GenBank/DDBJ whole genome shotgun (WGS) entry which is preliminary data.</text>
</comment>
<dbReference type="Proteomes" id="UP000479710">
    <property type="component" value="Unassembled WGS sequence"/>
</dbReference>
<dbReference type="CDD" id="cd10519">
    <property type="entry name" value="SET_EZH"/>
    <property type="match status" value="1"/>
</dbReference>
<dbReference type="GO" id="GO:0003682">
    <property type="term" value="F:chromatin binding"/>
    <property type="evidence" value="ECO:0007669"/>
    <property type="project" value="TreeGrafter"/>
</dbReference>
<dbReference type="GO" id="GO:0032259">
    <property type="term" value="P:methylation"/>
    <property type="evidence" value="ECO:0007669"/>
    <property type="project" value="UniProtKB-KW"/>
</dbReference>
<feature type="region of interest" description="Disordered" evidence="7">
    <location>
        <begin position="1"/>
        <end position="34"/>
    </location>
</feature>
<dbReference type="InterPro" id="IPR058609">
    <property type="entry name" value="HTH_CLF-like"/>
</dbReference>
<name>A0A6G1CW51_9ORYZ</name>
<keyword evidence="3" id="KW-0949">S-adenosyl-L-methionine</keyword>
<dbReference type="SUPFAM" id="SSF82199">
    <property type="entry name" value="SET domain"/>
    <property type="match status" value="1"/>
</dbReference>
<evidence type="ECO:0000259" key="8">
    <source>
        <dbReference type="PROSITE" id="PS50280"/>
    </source>
</evidence>
<feature type="region of interest" description="Disordered" evidence="7">
    <location>
        <begin position="972"/>
        <end position="996"/>
    </location>
</feature>
<dbReference type="PANTHER" id="PTHR45747:SF4">
    <property type="entry name" value="HISTONE-LYSINE N-METHYLTRANSFERASE E(Z)"/>
    <property type="match status" value="1"/>
</dbReference>
<feature type="compositionally biased region" description="Pro residues" evidence="7">
    <location>
        <begin position="49"/>
        <end position="60"/>
    </location>
</feature>
<dbReference type="SMART" id="SM01114">
    <property type="entry name" value="CXC"/>
    <property type="match status" value="1"/>
</dbReference>
<feature type="domain" description="CXC" evidence="9">
    <location>
        <begin position="733"/>
        <end position="832"/>
    </location>
</feature>
<feature type="compositionally biased region" description="Basic residues" evidence="7">
    <location>
        <begin position="500"/>
        <end position="515"/>
    </location>
</feature>
<feature type="compositionally biased region" description="Basic and acidic residues" evidence="7">
    <location>
        <begin position="972"/>
        <end position="984"/>
    </location>
</feature>
<feature type="region of interest" description="Disordered" evidence="7">
    <location>
        <begin position="594"/>
        <end position="614"/>
    </location>
</feature>
<keyword evidence="5" id="KW-0804">Transcription</keyword>
<dbReference type="Pfam" id="PF18264">
    <property type="entry name" value="preSET_CXC"/>
    <property type="match status" value="1"/>
</dbReference>
<feature type="domain" description="SET" evidence="8">
    <location>
        <begin position="847"/>
        <end position="962"/>
    </location>
</feature>
<dbReference type="GO" id="GO:0140951">
    <property type="term" value="F:histone H3K27 trimethyltransferase activity"/>
    <property type="evidence" value="ECO:0007669"/>
    <property type="project" value="UniProtKB-EC"/>
</dbReference>
<dbReference type="PROSITE" id="PS50280">
    <property type="entry name" value="SET"/>
    <property type="match status" value="1"/>
</dbReference>
<keyword evidence="1" id="KW-0489">Methyltransferase</keyword>
<dbReference type="InterPro" id="IPR041355">
    <property type="entry name" value="Pre-SET_CXC"/>
</dbReference>
<dbReference type="GO" id="GO:0031519">
    <property type="term" value="C:PcG protein complex"/>
    <property type="evidence" value="ECO:0007669"/>
    <property type="project" value="InterPro"/>
</dbReference>
<dbReference type="PROSITE" id="PS51576">
    <property type="entry name" value="SAM_MT43_EZ"/>
    <property type="match status" value="1"/>
</dbReference>
<dbReference type="GO" id="GO:0031507">
    <property type="term" value="P:heterochromatin formation"/>
    <property type="evidence" value="ECO:0007669"/>
    <property type="project" value="TreeGrafter"/>
</dbReference>
<feature type="region of interest" description="Disordered" evidence="7">
    <location>
        <begin position="48"/>
        <end position="82"/>
    </location>
</feature>
<feature type="compositionally biased region" description="Low complexity" evidence="7">
    <location>
        <begin position="61"/>
        <end position="82"/>
    </location>
</feature>
<dbReference type="InterPro" id="IPR046341">
    <property type="entry name" value="SET_dom_sf"/>
</dbReference>
<sequence length="996" mass="111115">PTPRRRGAAVGLSRRGRVGLGRPPRPARRDGLRPAVSSHIARYLGFPAPAFPDSPRPPPSRLFAAAPRPSSPSTPNAASSRSASGVATAAATFFLLPLMAGDSRNELMLSEEGSNESSYVLCVIDALKKKISSDRFIYIKKRIEENRIKLSLIIQHSHNLSKNRQTSTPNSTDLVLNLLTKRKEDAMCAVNSRESSPDENESNCQDECSSTVIVGGNLSVKNSVRPVRLPEVAMLPPYTTWIFLDRNQRMQEDQSVLGRRRIYYDTNCGEALICSDSEDEAVEDEEEKKEFKDSEDCIIRMTIQECGMSDAVLETLARDIKRAPDDIKARYETLQQEKPEGSFKKVSELNVKMEDVYGDKDLDAALDSFDNLFCRRCLVFDCKLHGCSQDLVFPTEKQPPLCSSDDGTPCGIHCYKMASRPDAVMAIDSHLLVNVEEPIHSSDNARNQIGSNKKKLGSSGQKTKSQQSESSSTARVSSESSESEVQLISSKSPQHSPGLSKHKIGTKGGIKKSTNRRIAERILMSVKKGQREMAPSDSNSIVNGCLWPRDMKLRSDTRNGIKDCVASSQYNTPSTRSSRKKGVLQMENYSSFADAQSDSMEDTNNEHSATDGCDSSRKDECVDENICRQEAHGRSWKVIEQGLLLKGLEIFGRNSCLIARNLLGGMKTCTDVFQYMNYIENSSASGALSGVDSLVKGYIKGNELRTRSRFVRRRGRVRRLKYTWKTAGYHFIRKRITERKDQPCRQYTPCGCQSACGKQCPCLTNGTCCEKYCGCPKMCKNRFRGCHCAKSQCRSRQCPCFAADRECDPDVCRNCWVGCGDGTLGVPNQRGDNYECRNMKLLLKQQQRVLLGRSDVSGWGAFLKNSVGKHEYLGEYTGELISHKEADKRGKIYDRENSSFLFNLNNEYVLDAYRMGDKLKFANHSPDPNCYAKVIMVAGDHRVGIFAKERISAGEELFYDYRYEPDRAPAWARKPEASGAKDDAQPSTGRAKKLAH</sequence>
<dbReference type="InterPro" id="IPR033467">
    <property type="entry name" value="Tesmin/TSO1-like_CXC"/>
</dbReference>
<dbReference type="AlphaFoldDB" id="A0A6G1CW51"/>
<reference evidence="10 11" key="1">
    <citation type="submission" date="2019-11" db="EMBL/GenBank/DDBJ databases">
        <title>Whole genome sequence of Oryza granulata.</title>
        <authorList>
            <person name="Li W."/>
        </authorList>
    </citation>
    <scope>NUCLEOTIDE SEQUENCE [LARGE SCALE GENOMIC DNA]</scope>
    <source>
        <strain evidence="11">cv. Menghai</strain>
        <tissue evidence="10">Leaf</tissue>
    </source>
</reference>
<keyword evidence="11" id="KW-1185">Reference proteome</keyword>
<keyword evidence="4" id="KW-0805">Transcription regulation</keyword>
<feature type="region of interest" description="Disordered" evidence="7">
    <location>
        <begin position="442"/>
        <end position="518"/>
    </location>
</feature>
<accession>A0A6G1CW51</accession>
<evidence type="ECO:0000313" key="10">
    <source>
        <dbReference type="EMBL" id="KAF0904134.1"/>
    </source>
</evidence>
<evidence type="ECO:0000256" key="3">
    <source>
        <dbReference type="ARBA" id="ARBA00022691"/>
    </source>
</evidence>
<dbReference type="PROSITE" id="PS51633">
    <property type="entry name" value="CXC"/>
    <property type="match status" value="1"/>
</dbReference>
<dbReference type="InterPro" id="IPR026489">
    <property type="entry name" value="CXC_dom"/>
</dbReference>
<feature type="compositionally biased region" description="Low complexity" evidence="7">
    <location>
        <begin position="457"/>
        <end position="492"/>
    </location>
</feature>